<dbReference type="AlphaFoldDB" id="A0A425CRJ9"/>
<evidence type="ECO:0000313" key="2">
    <source>
        <dbReference type="EMBL" id="RQM19610.1"/>
    </source>
</evidence>
<organism evidence="2 3">
    <name type="scientific">Aphanomyces astaci</name>
    <name type="common">Crayfish plague agent</name>
    <dbReference type="NCBI Taxonomy" id="112090"/>
    <lineage>
        <taxon>Eukaryota</taxon>
        <taxon>Sar</taxon>
        <taxon>Stramenopiles</taxon>
        <taxon>Oomycota</taxon>
        <taxon>Saprolegniomycetes</taxon>
        <taxon>Saprolegniales</taxon>
        <taxon>Verrucalvaceae</taxon>
        <taxon>Aphanomyces</taxon>
    </lineage>
</organism>
<gene>
    <name evidence="2" type="ORF">B5M09_011399</name>
</gene>
<dbReference type="GO" id="GO:0003676">
    <property type="term" value="F:nucleic acid binding"/>
    <property type="evidence" value="ECO:0007669"/>
    <property type="project" value="InterPro"/>
</dbReference>
<keyword evidence="3" id="KW-1185">Reference proteome</keyword>
<feature type="region of interest" description="Disordered" evidence="1">
    <location>
        <begin position="613"/>
        <end position="659"/>
    </location>
</feature>
<reference evidence="2" key="1">
    <citation type="submission" date="2018-07" db="EMBL/GenBank/DDBJ databases">
        <title>Annotation of Aphanomyces astaci genome assembly.</title>
        <authorList>
            <person name="Studholme D.J."/>
        </authorList>
    </citation>
    <scope>NUCLEOTIDE SEQUENCE [LARGE SCALE GENOMIC DNA]</scope>
    <source>
        <strain evidence="2">Pc</strain>
    </source>
</reference>
<feature type="compositionally biased region" description="Basic residues" evidence="1">
    <location>
        <begin position="627"/>
        <end position="643"/>
    </location>
</feature>
<accession>A0A425CRJ9</accession>
<dbReference type="Gene3D" id="3.30.420.10">
    <property type="entry name" value="Ribonuclease H-like superfamily/Ribonuclease H"/>
    <property type="match status" value="1"/>
</dbReference>
<dbReference type="VEuPathDB" id="FungiDB:H257_01621"/>
<feature type="compositionally biased region" description="Basic and acidic residues" evidence="1">
    <location>
        <begin position="265"/>
        <end position="306"/>
    </location>
</feature>
<name>A0A425CRJ9_APHAT</name>
<feature type="region of interest" description="Disordered" evidence="1">
    <location>
        <begin position="499"/>
        <end position="527"/>
    </location>
</feature>
<comment type="caution">
    <text evidence="2">The sequence shown here is derived from an EMBL/GenBank/DDBJ whole genome shotgun (WGS) entry which is preliminary data.</text>
</comment>
<feature type="region of interest" description="Disordered" evidence="1">
    <location>
        <begin position="265"/>
        <end position="321"/>
    </location>
</feature>
<dbReference type="VEuPathDB" id="FungiDB:H257_05757"/>
<evidence type="ECO:0000313" key="3">
    <source>
        <dbReference type="Proteomes" id="UP000284702"/>
    </source>
</evidence>
<dbReference type="EMBL" id="MZMZ02004239">
    <property type="protein sequence ID" value="RQM19610.1"/>
    <property type="molecule type" value="Genomic_DNA"/>
</dbReference>
<dbReference type="InterPro" id="IPR036397">
    <property type="entry name" value="RNaseH_sf"/>
</dbReference>
<proteinExistence type="predicted"/>
<evidence type="ECO:0000256" key="1">
    <source>
        <dbReference type="SAM" id="MobiDB-lite"/>
    </source>
</evidence>
<sequence>MVRQFIRKRNVIRVRTVAKDVMTLLLEAKIIHCDVNCKPEAVNCFNLSNNSLCWFKRGRRRGHAVYAVSSAHAADRDVYVQHLMQVVPATPVVYLDESYIHHHYARHHDSLYDPTDDGPTKEMHNGRRFCFIAGIMAATPTDSFVVGVDVFQGCAKAKNDPKDCHAMFNHTYFIKWFEKVVSEVEALGKQGVTFVMDNAKYHKGLPADTPRGIWRKADLLIVCQRYAVDTVAVNQEGEETKEEVPTSELAMDPVSGTSAMLTVVDETKEEHPSPNKANPERRQNREAKPENKKADYVAQAKAEHAHSRTSAFDSHERQPDRPSLVLKDIEYPPITAIDRNSLVAWMHKRDRRVVSFVERVNNIIDTTGWKPYLKPPDMLKTFIKVVASCITSFNIRDRVGEQMKTVQARTLVEFSKILAEQFERTYQAELVMKSRGGDRKRGRNWDENGRRTGKPIVQRKNEQHQREAYYQNGNAPRLKDGYTKLAPVDRGCDGLPRAHGAIGVPSTNKYGTPTAVRPPLEDRDQSAPARMTAERYDLYSNNQDPAELKAKRVVKAKAAEEDGEQQWIRLNGVFEVPYCPDTASDNTLKVIGIDIYWLLEQVAALQLDDDGDDVEEGDDALTEQSHRSTHHIKANKTHVRRVQGRGGGGIPRPDQRGHR</sequence>
<dbReference type="PANTHER" id="PTHR33939">
    <property type="entry name" value="PROTEIN CBG22215"/>
    <property type="match status" value="1"/>
</dbReference>
<dbReference type="Proteomes" id="UP000284702">
    <property type="component" value="Unassembled WGS sequence"/>
</dbReference>
<protein>
    <submittedName>
        <fullName evidence="2">Uncharacterized protein</fullName>
    </submittedName>
</protein>
<dbReference type="PANTHER" id="PTHR33939:SF1">
    <property type="entry name" value="DUF4371 DOMAIN-CONTAINING PROTEIN"/>
    <property type="match status" value="1"/>
</dbReference>